<geneLocation type="plasmid" evidence="1 2">
    <name>unnamed</name>
</geneLocation>
<reference evidence="1 2" key="1">
    <citation type="submission" date="2020-12" db="EMBL/GenBank/DDBJ databases">
        <title>FDA dAtabase for Regulatory Grade micrObial Sequences (FDA-ARGOS): Supporting development and validation of Infectious Disease Dx tests.</title>
        <authorList>
            <person name="Nelson B."/>
            <person name="Plummer A."/>
            <person name="Tallon L."/>
            <person name="Sadzewicz L."/>
            <person name="Zhao X."/>
            <person name="Boylan J."/>
            <person name="Ott S."/>
            <person name="Bowen H."/>
            <person name="Vavikolanu K."/>
            <person name="Mehta A."/>
            <person name="Aluvathingal J."/>
            <person name="Nadendla S."/>
            <person name="Myers T."/>
            <person name="Yan Y."/>
            <person name="Sichtig H."/>
        </authorList>
    </citation>
    <scope>NUCLEOTIDE SEQUENCE [LARGE SCALE GENOMIC DNA]</scope>
    <source>
        <strain evidence="1 2">FDAARGOS_920</strain>
        <plasmid evidence="1 2">unnamed</plasmid>
    </source>
</reference>
<evidence type="ECO:0000313" key="2">
    <source>
        <dbReference type="Proteomes" id="UP000594791"/>
    </source>
</evidence>
<dbReference type="RefSeq" id="WP_042514461.1">
    <property type="nucleotide sequence ID" value="NZ_CP065740.1"/>
</dbReference>
<dbReference type="Proteomes" id="UP000594791">
    <property type="component" value="Plasmid unnamed"/>
</dbReference>
<keyword evidence="2" id="KW-1185">Reference proteome</keyword>
<proteinExistence type="predicted"/>
<name>A0A7T2QKI7_9BACI</name>
<organism evidence="1 2">
    <name type="scientific">Bacillus tropicus</name>
    <dbReference type="NCBI Taxonomy" id="2026188"/>
    <lineage>
        <taxon>Bacteria</taxon>
        <taxon>Bacillati</taxon>
        <taxon>Bacillota</taxon>
        <taxon>Bacilli</taxon>
        <taxon>Bacillales</taxon>
        <taxon>Bacillaceae</taxon>
        <taxon>Bacillus</taxon>
        <taxon>Bacillus cereus group</taxon>
    </lineage>
</organism>
<dbReference type="Pfam" id="PF26137">
    <property type="entry name" value="Toxin_SdpC"/>
    <property type="match status" value="1"/>
</dbReference>
<keyword evidence="1" id="KW-0614">Plasmid</keyword>
<protein>
    <submittedName>
        <fullName evidence="1">Sporulation delaying protein family toxin</fullName>
    </submittedName>
</protein>
<dbReference type="NCBIfam" id="TIGR04032">
    <property type="entry name" value="toxin_SdpC"/>
    <property type="match status" value="1"/>
</dbReference>
<gene>
    <name evidence="1" type="ORF">I6G77_28250</name>
</gene>
<sequence>MKFVEKKVRSKMIYLIVFTLFLSIATGFSKPIQAEALHKYNGKEIFAGVVFGQGEVAKKFPEVWGSKELKSANAEKTKAATNKLLDGIEKIDPNFYKQLEKATYDKNVEDINNLLIKGGNYIKQLVPDLEATAQFSDDMQYCVTFAIETAIAFLFVAIFAGTVVYSAPIDSEDASQFSNEIVIQHLVERLN</sequence>
<dbReference type="EMBL" id="CP065740">
    <property type="protein sequence ID" value="QPR80430.1"/>
    <property type="molecule type" value="Genomic_DNA"/>
</dbReference>
<accession>A0A7T2QKI7</accession>
<dbReference type="InterPro" id="IPR023888">
    <property type="entry name" value="SdpC-like"/>
</dbReference>
<evidence type="ECO:0000313" key="1">
    <source>
        <dbReference type="EMBL" id="QPR80430.1"/>
    </source>
</evidence>